<dbReference type="GO" id="GO:0008808">
    <property type="term" value="F:cardiolipin synthase activity"/>
    <property type="evidence" value="ECO:0007669"/>
    <property type="project" value="UniProtKB-UniRule"/>
</dbReference>
<sequence>MQFIMSNVTTILIIANILLSLVIVFRERRQTAQTWAWLMVLMFIPVLGFILYIFFGRGISKDKIFDLKMQAKLGMNIEIEQERAALMRGLYPHPPTGEADPKQLIYMLTVFESSLYTTKNRLKLYTDGREKFNALIKDIHHAQDHIHLQYYIYRSDSLGIEVRDALIDAAKRGVKVRVLLDAWGSTQVSLSFFDELKKLGGEVAFFFPLFVPYLNPRINYRNHRKIVVIDGEIGYTGGFNVGNEYLGLVERFGYWRDNHLRIHGEAVYALQNRFLMDWNSQHTKEVSYAKNYFPTIVSDGDKAMQIVTSGPDSEHEQIKMTYLKMISTAKKEILIQTPYYIPDESIHEALKLALLSGVKVHIQIPNKPDHMLVYWATYSFAAELLDYGAIIETYENGFIHAKTMIIDGGIVSVGSANIDVRSFRLDFEVNALIYDEQLAEEIRKEFYNDSKVSALLTIERYEHRGVIIKFKEGMARLISPLL</sequence>
<dbReference type="Pfam" id="PF13091">
    <property type="entry name" value="PLDc_2"/>
    <property type="match status" value="2"/>
</dbReference>
<comment type="caution">
    <text evidence="15">The sequence shown here is derived from an EMBL/GenBank/DDBJ whole genome shotgun (WGS) entry which is preliminary data.</text>
</comment>
<dbReference type="PANTHER" id="PTHR21248">
    <property type="entry name" value="CARDIOLIPIN SYNTHASE"/>
    <property type="match status" value="1"/>
</dbReference>
<dbReference type="Gene3D" id="3.30.870.10">
    <property type="entry name" value="Endonuclease Chain A"/>
    <property type="match status" value="2"/>
</dbReference>
<keyword evidence="2 12" id="KW-1003">Cell membrane</keyword>
<dbReference type="Pfam" id="PF13396">
    <property type="entry name" value="PLDc_N"/>
    <property type="match status" value="1"/>
</dbReference>
<dbReference type="eggNOG" id="COG1502">
    <property type="taxonomic scope" value="Bacteria"/>
</dbReference>
<evidence type="ECO:0000256" key="2">
    <source>
        <dbReference type="ARBA" id="ARBA00022475"/>
    </source>
</evidence>
<dbReference type="STRING" id="154621.RV11_GL001459"/>
<evidence type="ECO:0000313" key="16">
    <source>
        <dbReference type="Proteomes" id="UP000013785"/>
    </source>
</evidence>
<dbReference type="HAMAP" id="MF_01916">
    <property type="entry name" value="Cardiolipin_synth_Cls"/>
    <property type="match status" value="1"/>
</dbReference>
<dbReference type="GO" id="GO:0032049">
    <property type="term" value="P:cardiolipin biosynthetic process"/>
    <property type="evidence" value="ECO:0007669"/>
    <property type="project" value="UniProtKB-UniRule"/>
</dbReference>
<evidence type="ECO:0000256" key="3">
    <source>
        <dbReference type="ARBA" id="ARBA00022516"/>
    </source>
</evidence>
<evidence type="ECO:0000256" key="11">
    <source>
        <dbReference type="ARBA" id="ARBA00023264"/>
    </source>
</evidence>
<dbReference type="PATRIC" id="fig|1158610.3.peg.2486"/>
<feature type="active site" evidence="12">
    <location>
        <position position="400"/>
    </location>
</feature>
<keyword evidence="7 12" id="KW-1133">Transmembrane helix</keyword>
<proteinExistence type="inferred from homology"/>
<keyword evidence="6" id="KW-0677">Repeat</keyword>
<evidence type="ECO:0000256" key="1">
    <source>
        <dbReference type="ARBA" id="ARBA00004651"/>
    </source>
</evidence>
<dbReference type="InterPro" id="IPR030874">
    <property type="entry name" value="Cardiolipin_synth_Firmi"/>
</dbReference>
<dbReference type="PANTHER" id="PTHR21248:SF22">
    <property type="entry name" value="PHOSPHOLIPASE D"/>
    <property type="match status" value="1"/>
</dbReference>
<dbReference type="InterPro" id="IPR027379">
    <property type="entry name" value="CLS_N"/>
</dbReference>
<feature type="active site" evidence="12">
    <location>
        <position position="402"/>
    </location>
</feature>
<keyword evidence="11 12" id="KW-1208">Phospholipid metabolism</keyword>
<evidence type="ECO:0000256" key="13">
    <source>
        <dbReference type="NCBIfam" id="TIGR04265"/>
    </source>
</evidence>
<feature type="active site" evidence="12">
    <location>
        <position position="407"/>
    </location>
</feature>
<dbReference type="CDD" id="cd09110">
    <property type="entry name" value="PLDc_CLS_1"/>
    <property type="match status" value="1"/>
</dbReference>
<feature type="domain" description="PLD phosphodiesterase" evidence="14">
    <location>
        <begin position="395"/>
        <end position="422"/>
    </location>
</feature>
<dbReference type="InterPro" id="IPR022924">
    <property type="entry name" value="Cardiolipin_synthase"/>
</dbReference>
<dbReference type="InterPro" id="IPR025202">
    <property type="entry name" value="PLD-like_dom"/>
</dbReference>
<dbReference type="GO" id="GO:0005886">
    <property type="term" value="C:plasma membrane"/>
    <property type="evidence" value="ECO:0007669"/>
    <property type="project" value="UniProtKB-SubCell"/>
</dbReference>
<gene>
    <name evidence="15" type="ORF">UC3_02505</name>
</gene>
<dbReference type="CDD" id="cd09112">
    <property type="entry name" value="PLDc_CLS_2"/>
    <property type="match status" value="1"/>
</dbReference>
<feature type="active site" evidence="12">
    <location>
        <position position="223"/>
    </location>
</feature>
<evidence type="ECO:0000256" key="12">
    <source>
        <dbReference type="HAMAP-Rule" id="MF_01916"/>
    </source>
</evidence>
<feature type="active site" evidence="12">
    <location>
        <position position="230"/>
    </location>
</feature>
<evidence type="ECO:0000256" key="9">
    <source>
        <dbReference type="ARBA" id="ARBA00023136"/>
    </source>
</evidence>
<keyword evidence="16" id="KW-1185">Reference proteome</keyword>
<dbReference type="PROSITE" id="PS50035">
    <property type="entry name" value="PLD"/>
    <property type="match status" value="2"/>
</dbReference>
<evidence type="ECO:0000256" key="10">
    <source>
        <dbReference type="ARBA" id="ARBA00023209"/>
    </source>
</evidence>
<feature type="transmembrane region" description="Helical" evidence="12">
    <location>
        <begin position="37"/>
        <end position="55"/>
    </location>
</feature>
<keyword evidence="10 12" id="KW-0594">Phospholipid biosynthesis</keyword>
<comment type="similarity">
    <text evidence="12">Belongs to the phospholipase D family. Cardiolipin synthase subfamily.</text>
</comment>
<comment type="catalytic activity">
    <reaction evidence="12">
        <text>2 a 1,2-diacyl-sn-glycero-3-phospho-(1'-sn-glycerol) = a cardiolipin + glycerol</text>
        <dbReference type="Rhea" id="RHEA:31451"/>
        <dbReference type="ChEBI" id="CHEBI:17754"/>
        <dbReference type="ChEBI" id="CHEBI:62237"/>
        <dbReference type="ChEBI" id="CHEBI:64716"/>
    </reaction>
</comment>
<protein>
    <recommendedName>
        <fullName evidence="12 13">Cardiolipin synthase</fullName>
        <shortName evidence="12">CL synthase</shortName>
        <ecNumber evidence="12 13">2.7.8.-</ecNumber>
    </recommendedName>
</protein>
<dbReference type="HOGENOM" id="CLU_038053_1_1_9"/>
<accession>R3W3A6</accession>
<reference evidence="15 16" key="1">
    <citation type="submission" date="2013-02" db="EMBL/GenBank/DDBJ databases">
        <title>The Genome Sequence of Enterococcus phoeniculicola BAA-412.</title>
        <authorList>
            <consortium name="The Broad Institute Genome Sequencing Platform"/>
            <consortium name="The Broad Institute Genome Sequencing Center for Infectious Disease"/>
            <person name="Earl A.M."/>
            <person name="Gilmore M.S."/>
            <person name="Lebreton F."/>
            <person name="Walker B."/>
            <person name="Young S.K."/>
            <person name="Zeng Q."/>
            <person name="Gargeya S."/>
            <person name="Fitzgerald M."/>
            <person name="Haas B."/>
            <person name="Abouelleil A."/>
            <person name="Alvarado L."/>
            <person name="Arachchi H.M."/>
            <person name="Berlin A.M."/>
            <person name="Chapman S.B."/>
            <person name="Dewar J."/>
            <person name="Goldberg J."/>
            <person name="Griggs A."/>
            <person name="Gujja S."/>
            <person name="Hansen M."/>
            <person name="Howarth C."/>
            <person name="Imamovic A."/>
            <person name="Larimer J."/>
            <person name="McCowan C."/>
            <person name="Murphy C."/>
            <person name="Neiman D."/>
            <person name="Pearson M."/>
            <person name="Priest M."/>
            <person name="Roberts A."/>
            <person name="Saif S."/>
            <person name="Shea T."/>
            <person name="Sisk P."/>
            <person name="Sykes S."/>
            <person name="Wortman J."/>
            <person name="Nusbaum C."/>
            <person name="Birren B."/>
        </authorList>
    </citation>
    <scope>NUCLEOTIDE SEQUENCE [LARGE SCALE GENOMIC DNA]</scope>
    <source>
        <strain evidence="15 16">ATCC BAA-412</strain>
    </source>
</reference>
<evidence type="ECO:0000313" key="15">
    <source>
        <dbReference type="EMBL" id="EOL42157.1"/>
    </source>
</evidence>
<keyword evidence="9 12" id="KW-0472">Membrane</keyword>
<evidence type="ECO:0000256" key="7">
    <source>
        <dbReference type="ARBA" id="ARBA00022989"/>
    </source>
</evidence>
<keyword evidence="4 12" id="KW-0808">Transferase</keyword>
<dbReference type="EC" id="2.7.8.-" evidence="12 13"/>
<organism evidence="15 16">
    <name type="scientific">Enterococcus phoeniculicola ATCC BAA-412</name>
    <dbReference type="NCBI Taxonomy" id="1158610"/>
    <lineage>
        <taxon>Bacteria</taxon>
        <taxon>Bacillati</taxon>
        <taxon>Bacillota</taxon>
        <taxon>Bacilli</taxon>
        <taxon>Lactobacillales</taxon>
        <taxon>Enterococcaceae</taxon>
        <taxon>Enterococcus</taxon>
    </lineage>
</organism>
<keyword evidence="8 12" id="KW-0443">Lipid metabolism</keyword>
<evidence type="ECO:0000259" key="14">
    <source>
        <dbReference type="PROSITE" id="PS50035"/>
    </source>
</evidence>
<dbReference type="EMBL" id="AJAT01000017">
    <property type="protein sequence ID" value="EOL42157.1"/>
    <property type="molecule type" value="Genomic_DNA"/>
</dbReference>
<feature type="active site" evidence="12">
    <location>
        <position position="225"/>
    </location>
</feature>
<dbReference type="FunFam" id="3.30.870.10:FF:000014">
    <property type="entry name" value="Cardiolipin synthase"/>
    <property type="match status" value="1"/>
</dbReference>
<evidence type="ECO:0000256" key="4">
    <source>
        <dbReference type="ARBA" id="ARBA00022679"/>
    </source>
</evidence>
<dbReference type="NCBIfam" id="TIGR04265">
    <property type="entry name" value="bac_cardiolipin"/>
    <property type="match status" value="1"/>
</dbReference>
<comment type="subcellular location">
    <subcellularLocation>
        <location evidence="1 12">Cell membrane</location>
        <topology evidence="1 12">Multi-pass membrane protein</topology>
    </subcellularLocation>
</comment>
<evidence type="ECO:0000256" key="8">
    <source>
        <dbReference type="ARBA" id="ARBA00023098"/>
    </source>
</evidence>
<evidence type="ECO:0000256" key="6">
    <source>
        <dbReference type="ARBA" id="ARBA00022737"/>
    </source>
</evidence>
<comment type="function">
    <text evidence="12">Catalyzes the reversible phosphatidyl group transfer from one phosphatidylglycerol molecule to another to form cardiolipin (CL) (diphosphatidylglycerol) and glycerol.</text>
</comment>
<feature type="transmembrane region" description="Helical" evidence="12">
    <location>
        <begin position="6"/>
        <end position="25"/>
    </location>
</feature>
<keyword evidence="5 12" id="KW-0812">Transmembrane</keyword>
<dbReference type="SUPFAM" id="SSF56024">
    <property type="entry name" value="Phospholipase D/nuclease"/>
    <property type="match status" value="2"/>
</dbReference>
<keyword evidence="3 12" id="KW-0444">Lipid biosynthesis</keyword>
<name>R3W3A6_9ENTE</name>
<dbReference type="AlphaFoldDB" id="R3W3A6"/>
<feature type="domain" description="PLD phosphodiesterase" evidence="14">
    <location>
        <begin position="218"/>
        <end position="245"/>
    </location>
</feature>
<dbReference type="InterPro" id="IPR001736">
    <property type="entry name" value="PLipase_D/transphosphatidylase"/>
</dbReference>
<dbReference type="Proteomes" id="UP000013785">
    <property type="component" value="Unassembled WGS sequence"/>
</dbReference>
<evidence type="ECO:0000256" key="5">
    <source>
        <dbReference type="ARBA" id="ARBA00022692"/>
    </source>
</evidence>
<dbReference type="SMART" id="SM00155">
    <property type="entry name" value="PLDc"/>
    <property type="match status" value="2"/>
</dbReference>